<dbReference type="InterPro" id="IPR001254">
    <property type="entry name" value="Trypsin_dom"/>
</dbReference>
<dbReference type="GO" id="GO:0006508">
    <property type="term" value="P:proteolysis"/>
    <property type="evidence" value="ECO:0007669"/>
    <property type="project" value="InterPro"/>
</dbReference>
<dbReference type="InterPro" id="IPR001314">
    <property type="entry name" value="Peptidase_S1A"/>
</dbReference>
<proteinExistence type="inferred from homology"/>
<comment type="similarity">
    <text evidence="1">Belongs to the peptidase S1 family.</text>
</comment>
<reference evidence="5" key="4">
    <citation type="submission" date="2023-08" db="EMBL/GenBank/DDBJ databases">
        <authorList>
            <person name="Guima S.E.S."/>
            <person name="Martins L.F."/>
            <person name="Silva A.M."/>
            <person name="Setubal J.C."/>
        </authorList>
    </citation>
    <scope>NUCLEOTIDE SEQUENCE</scope>
    <source>
        <strain evidence="5">ZC4RG45</strain>
    </source>
</reference>
<accession>A0A2W4J783</accession>
<dbReference type="PROSITE" id="PS50240">
    <property type="entry name" value="TRYPSIN_DOM"/>
    <property type="match status" value="1"/>
</dbReference>
<reference evidence="6" key="1">
    <citation type="submission" date="2018-05" db="EMBL/GenBank/DDBJ databases">
        <authorList>
            <person name="Lanie J.A."/>
            <person name="Ng W.-L."/>
            <person name="Kazmierczak K.M."/>
            <person name="Andrzejewski T.M."/>
            <person name="Davidsen T.M."/>
            <person name="Wayne K.J."/>
            <person name="Tettelin H."/>
            <person name="Glass J.I."/>
            <person name="Rusch D."/>
            <person name="Podicherti R."/>
            <person name="Tsui H.-C.T."/>
            <person name="Winkler M.E."/>
        </authorList>
    </citation>
    <scope>NUCLEOTIDE SEQUENCE</scope>
    <source>
        <strain evidence="6">ZC4RG45</strain>
    </source>
</reference>
<reference evidence="5" key="2">
    <citation type="submission" date="2018-05" db="EMBL/GenBank/DDBJ databases">
        <authorList>
            <person name="Moura L."/>
            <person name="Setubal J.C."/>
        </authorList>
    </citation>
    <scope>NUCLEOTIDE SEQUENCE</scope>
    <source>
        <strain evidence="5">ZC4RG45</strain>
    </source>
</reference>
<organism evidence="6">
    <name type="scientific">Thermocrispum agreste</name>
    <dbReference type="NCBI Taxonomy" id="37925"/>
    <lineage>
        <taxon>Bacteria</taxon>
        <taxon>Bacillati</taxon>
        <taxon>Actinomycetota</taxon>
        <taxon>Actinomycetes</taxon>
        <taxon>Pseudonocardiales</taxon>
        <taxon>Pseudonocardiaceae</taxon>
        <taxon>Thermocrispum</taxon>
    </lineage>
</organism>
<dbReference type="Gene3D" id="2.40.10.10">
    <property type="entry name" value="Trypsin-like serine proteases"/>
    <property type="match status" value="1"/>
</dbReference>
<dbReference type="STRING" id="1111738.GCA_000427905_01795"/>
<dbReference type="Proteomes" id="UP000249324">
    <property type="component" value="Unassembled WGS sequence"/>
</dbReference>
<keyword evidence="5" id="KW-0378">Hydrolase</keyword>
<evidence type="ECO:0000256" key="3">
    <source>
        <dbReference type="SAM" id="SignalP"/>
    </source>
</evidence>
<dbReference type="SUPFAM" id="SSF50494">
    <property type="entry name" value="Trypsin-like serine proteases"/>
    <property type="match status" value="2"/>
</dbReference>
<dbReference type="PRINTS" id="PR00722">
    <property type="entry name" value="CHYMOTRYPSIN"/>
</dbReference>
<dbReference type="InterPro" id="IPR018114">
    <property type="entry name" value="TRYPSIN_HIS"/>
</dbReference>
<dbReference type="SMART" id="SM00020">
    <property type="entry name" value="Tryp_SPc"/>
    <property type="match status" value="1"/>
</dbReference>
<evidence type="ECO:0000313" key="7">
    <source>
        <dbReference type="Proteomes" id="UP000249324"/>
    </source>
</evidence>
<dbReference type="EC" id="3.4.21.-" evidence="5"/>
<feature type="chain" id="PRO_5038863165" evidence="3">
    <location>
        <begin position="22"/>
        <end position="506"/>
    </location>
</feature>
<dbReference type="InterPro" id="IPR050430">
    <property type="entry name" value="Peptidase_S1"/>
</dbReference>
<evidence type="ECO:0000313" key="5">
    <source>
        <dbReference type="EMBL" id="MFO7191240.1"/>
    </source>
</evidence>
<gene>
    <name evidence="5" type="ORF">DIU77_003230</name>
    <name evidence="6" type="ORF">DIU77_13045</name>
</gene>
<dbReference type="GO" id="GO:0004252">
    <property type="term" value="F:serine-type endopeptidase activity"/>
    <property type="evidence" value="ECO:0007669"/>
    <property type="project" value="InterPro"/>
</dbReference>
<dbReference type="EMBL" id="QGUI02000020">
    <property type="protein sequence ID" value="MFO7191240.1"/>
    <property type="molecule type" value="Genomic_DNA"/>
</dbReference>
<keyword evidence="2" id="KW-1015">Disulfide bond</keyword>
<dbReference type="AlphaFoldDB" id="A0A2W4J783"/>
<evidence type="ECO:0000256" key="2">
    <source>
        <dbReference type="ARBA" id="ARBA00023157"/>
    </source>
</evidence>
<feature type="domain" description="Peptidase S1" evidence="4">
    <location>
        <begin position="27"/>
        <end position="257"/>
    </location>
</feature>
<dbReference type="CDD" id="cd00190">
    <property type="entry name" value="Tryp_SPc"/>
    <property type="match status" value="1"/>
</dbReference>
<evidence type="ECO:0000313" key="6">
    <source>
        <dbReference type="EMBL" id="PZM95042.1"/>
    </source>
</evidence>
<sequence length="506" mass="53289">MRTRSVIVVVAAAMTAGALFAPSAAAIQGGAPAEEPYSFMGSLQRPTYLPAPPGPDGHACGAMVVAPQWVLTASHCARNPTGAAVGTPREMYVRIGSLDNTRGGQFVEVDKFYRRGVEGDMWGKDIALLHLKTPVDGEPVELADKAPEVGTTARVLGWGSTCSDGENTPDCYPTKLREIDLEVQPIEACSPAVDGELCIGVRDGSIGPRNADSGGPALIRDDGKWKLAGVVSGSGSNEPTLFTDVTRHRDWINGIVSGTDVPPEEPMPSVAGSVNLGNCVGSVVRTSTARPDDPALLLTNGHCVEGKPPAPGSALVDRPADRDVRIADDEGYPKATATAVRLVYATMTGTDIALYRLDKTYAELEHAGARIFRLTDEPPNVGDQVDVLTTSTRKSCEIEAVVPHVREDGYQLDHSLRYAAAESCLPMKGDSGSPVLSGETVVAIHSSTNISGEKCTTDNPCEVAEDGTVTAEKGRSYAQQVGGIPPCLTKDSRIDLHRPGCALTRP</sequence>
<name>A0A2W4J783_9PSEU</name>
<protein>
    <submittedName>
        <fullName evidence="6">Peptidase S1</fullName>
    </submittedName>
    <submittedName>
        <fullName evidence="5">Trypsin-like serine protease</fullName>
        <ecNumber evidence="5">3.4.21.-</ecNumber>
    </submittedName>
</protein>
<dbReference type="Pfam" id="PF00089">
    <property type="entry name" value="Trypsin"/>
    <property type="match status" value="1"/>
</dbReference>
<dbReference type="Pfam" id="PF13365">
    <property type="entry name" value="Trypsin_2"/>
    <property type="match status" value="1"/>
</dbReference>
<dbReference type="EMBL" id="QGUI01000517">
    <property type="protein sequence ID" value="PZM95042.1"/>
    <property type="molecule type" value="Genomic_DNA"/>
</dbReference>
<evidence type="ECO:0000256" key="1">
    <source>
        <dbReference type="ARBA" id="ARBA00007664"/>
    </source>
</evidence>
<reference evidence="5 7" key="3">
    <citation type="journal article" date="2021" name="BMC Genomics">
        <title>Genome-resolved metagenome and metatranscriptome analyses of thermophilic composting reveal key bacterial players and their metabolic interactions.</title>
        <authorList>
            <person name="Braga L.P.P."/>
            <person name="Pereira R.V."/>
            <person name="Martins L.F."/>
            <person name="Moura L.M.S."/>
            <person name="Sanchez F.B."/>
            <person name="Patane J.S.L."/>
            <person name="da Silva A.M."/>
            <person name="Setubal J.C."/>
        </authorList>
    </citation>
    <scope>NUCLEOTIDE SEQUENCE [LARGE SCALE GENOMIC DNA]</scope>
    <source>
        <strain evidence="5">ZC4RG45</strain>
    </source>
</reference>
<dbReference type="InterPro" id="IPR043504">
    <property type="entry name" value="Peptidase_S1_PA_chymotrypsin"/>
</dbReference>
<dbReference type="PANTHER" id="PTHR24276:SF98">
    <property type="entry name" value="FI18310P1-RELATED"/>
    <property type="match status" value="1"/>
</dbReference>
<evidence type="ECO:0000259" key="4">
    <source>
        <dbReference type="PROSITE" id="PS50240"/>
    </source>
</evidence>
<dbReference type="InterPro" id="IPR009003">
    <property type="entry name" value="Peptidase_S1_PA"/>
</dbReference>
<feature type="signal peptide" evidence="3">
    <location>
        <begin position="1"/>
        <end position="21"/>
    </location>
</feature>
<dbReference type="PROSITE" id="PS00134">
    <property type="entry name" value="TRYPSIN_HIS"/>
    <property type="match status" value="1"/>
</dbReference>
<comment type="caution">
    <text evidence="6">The sequence shown here is derived from an EMBL/GenBank/DDBJ whole genome shotgun (WGS) entry which is preliminary data.</text>
</comment>
<dbReference type="PANTHER" id="PTHR24276">
    <property type="entry name" value="POLYSERASE-RELATED"/>
    <property type="match status" value="1"/>
</dbReference>
<keyword evidence="3" id="KW-0732">Signal</keyword>